<name>A0A9D2IAK7_9FIRM</name>
<dbReference type="AlphaFoldDB" id="A0A9D2IAK7"/>
<proteinExistence type="predicted"/>
<dbReference type="InterPro" id="IPR010699">
    <property type="entry name" value="DUF1275"/>
</dbReference>
<feature type="transmembrane region" description="Helical" evidence="1">
    <location>
        <begin position="63"/>
        <end position="83"/>
    </location>
</feature>
<evidence type="ECO:0000256" key="1">
    <source>
        <dbReference type="SAM" id="Phobius"/>
    </source>
</evidence>
<comment type="caution">
    <text evidence="2">The sequence shown here is derived from an EMBL/GenBank/DDBJ whole genome shotgun (WGS) entry which is preliminary data.</text>
</comment>
<gene>
    <name evidence="2" type="ORF">H9717_16730</name>
</gene>
<keyword evidence="1" id="KW-0472">Membrane</keyword>
<evidence type="ECO:0000313" key="3">
    <source>
        <dbReference type="Proteomes" id="UP000886858"/>
    </source>
</evidence>
<protein>
    <submittedName>
        <fullName evidence="2">DUF1275 domain-containing protein</fullName>
    </submittedName>
</protein>
<reference evidence="2" key="2">
    <citation type="submission" date="2021-04" db="EMBL/GenBank/DDBJ databases">
        <authorList>
            <person name="Gilroy R."/>
        </authorList>
    </citation>
    <scope>NUCLEOTIDE SEQUENCE</scope>
    <source>
        <strain evidence="2">CHK179-7159</strain>
    </source>
</reference>
<organism evidence="2 3">
    <name type="scientific">Candidatus Eisenbergiella merdipullorum</name>
    <dbReference type="NCBI Taxonomy" id="2838553"/>
    <lineage>
        <taxon>Bacteria</taxon>
        <taxon>Bacillati</taxon>
        <taxon>Bacillota</taxon>
        <taxon>Clostridia</taxon>
        <taxon>Lachnospirales</taxon>
        <taxon>Lachnospiraceae</taxon>
        <taxon>Eisenbergiella</taxon>
    </lineage>
</organism>
<feature type="transmembrane region" description="Helical" evidence="1">
    <location>
        <begin position="176"/>
        <end position="197"/>
    </location>
</feature>
<sequence length="237" mass="26441">MHAMIKSRRQMSEAFLTAAFLSLSGGLQDAYTYISRGKVFANAQTGNIVLLSTNLCERNWPAALRYLVPLLFFAFGVAFAERIRQVFRHASHRIHWRQSVLLIEIFLLFLVGFLPEEWNILANALVSFSCAMQVQSFRKVDGHAFASTMCIGNLRSGVEALCTYLNEKDKKFLYKAAHYFGIILCFGAGAGISGLFIPILGARTIWLSCILLLVSFALMFIEAETEATEPPAPHPLP</sequence>
<evidence type="ECO:0000313" key="2">
    <source>
        <dbReference type="EMBL" id="HJA94733.1"/>
    </source>
</evidence>
<keyword evidence="1" id="KW-0812">Transmembrane</keyword>
<feature type="transmembrane region" description="Helical" evidence="1">
    <location>
        <begin position="204"/>
        <end position="221"/>
    </location>
</feature>
<feature type="transmembrane region" description="Helical" evidence="1">
    <location>
        <begin position="95"/>
        <end position="114"/>
    </location>
</feature>
<dbReference type="Proteomes" id="UP000886858">
    <property type="component" value="Unassembled WGS sequence"/>
</dbReference>
<dbReference type="Pfam" id="PF06912">
    <property type="entry name" value="DUF1275"/>
    <property type="match status" value="1"/>
</dbReference>
<reference evidence="2" key="1">
    <citation type="journal article" date="2021" name="PeerJ">
        <title>Extensive microbial diversity within the chicken gut microbiome revealed by metagenomics and culture.</title>
        <authorList>
            <person name="Gilroy R."/>
            <person name="Ravi A."/>
            <person name="Getino M."/>
            <person name="Pursley I."/>
            <person name="Horton D.L."/>
            <person name="Alikhan N.F."/>
            <person name="Baker D."/>
            <person name="Gharbi K."/>
            <person name="Hall N."/>
            <person name="Watson M."/>
            <person name="Adriaenssens E.M."/>
            <person name="Foster-Nyarko E."/>
            <person name="Jarju S."/>
            <person name="Secka A."/>
            <person name="Antonio M."/>
            <person name="Oren A."/>
            <person name="Chaudhuri R.R."/>
            <person name="La Ragione R."/>
            <person name="Hildebrand F."/>
            <person name="Pallen M.J."/>
        </authorList>
    </citation>
    <scope>NUCLEOTIDE SEQUENCE</scope>
    <source>
        <strain evidence="2">CHK179-7159</strain>
    </source>
</reference>
<dbReference type="PANTHER" id="PTHR37314:SF4">
    <property type="entry name" value="UPF0700 TRANSMEMBRANE PROTEIN YOAK"/>
    <property type="match status" value="1"/>
</dbReference>
<keyword evidence="1" id="KW-1133">Transmembrane helix</keyword>
<dbReference type="EMBL" id="DWYY01000199">
    <property type="protein sequence ID" value="HJA94733.1"/>
    <property type="molecule type" value="Genomic_DNA"/>
</dbReference>
<dbReference type="PANTHER" id="PTHR37314">
    <property type="entry name" value="SLR0142 PROTEIN"/>
    <property type="match status" value="1"/>
</dbReference>
<accession>A0A9D2IAK7</accession>